<feature type="transmembrane region" description="Helical" evidence="1">
    <location>
        <begin position="6"/>
        <end position="24"/>
    </location>
</feature>
<comment type="caution">
    <text evidence="2">The sequence shown here is derived from an EMBL/GenBank/DDBJ whole genome shotgun (WGS) entry which is preliminary data.</text>
</comment>
<evidence type="ECO:0008006" key="4">
    <source>
        <dbReference type="Google" id="ProtNLM"/>
    </source>
</evidence>
<evidence type="ECO:0000313" key="2">
    <source>
        <dbReference type="EMBL" id="MFC5822741.1"/>
    </source>
</evidence>
<dbReference type="Proteomes" id="UP001596058">
    <property type="component" value="Unassembled WGS sequence"/>
</dbReference>
<keyword evidence="3" id="KW-1185">Reference proteome</keyword>
<dbReference type="RefSeq" id="WP_379512287.1">
    <property type="nucleotide sequence ID" value="NZ_JBHSPA010000005.1"/>
</dbReference>
<evidence type="ECO:0000256" key="1">
    <source>
        <dbReference type="SAM" id="Phobius"/>
    </source>
</evidence>
<keyword evidence="1" id="KW-0812">Transmembrane</keyword>
<keyword evidence="1" id="KW-1133">Transmembrane helix</keyword>
<sequence>MGVWDFLVVLPVGVTVSVLVWVVVGRGLVVVGVGVVVSVLVEVGLVEVVPGVVTVRIVEAPPEVRSHVYHGELFT</sequence>
<reference evidence="3" key="1">
    <citation type="journal article" date="2019" name="Int. J. Syst. Evol. Microbiol.">
        <title>The Global Catalogue of Microorganisms (GCM) 10K type strain sequencing project: providing services to taxonomists for standard genome sequencing and annotation.</title>
        <authorList>
            <consortium name="The Broad Institute Genomics Platform"/>
            <consortium name="The Broad Institute Genome Sequencing Center for Infectious Disease"/>
            <person name="Wu L."/>
            <person name="Ma J."/>
        </authorList>
    </citation>
    <scope>NUCLEOTIDE SEQUENCE [LARGE SCALE GENOMIC DNA]</scope>
    <source>
        <strain evidence="3">CCUG 53903</strain>
    </source>
</reference>
<organism evidence="2 3">
    <name type="scientific">Nonomuraea insulae</name>
    <dbReference type="NCBI Taxonomy" id="1616787"/>
    <lineage>
        <taxon>Bacteria</taxon>
        <taxon>Bacillati</taxon>
        <taxon>Actinomycetota</taxon>
        <taxon>Actinomycetes</taxon>
        <taxon>Streptosporangiales</taxon>
        <taxon>Streptosporangiaceae</taxon>
        <taxon>Nonomuraea</taxon>
    </lineage>
</organism>
<proteinExistence type="predicted"/>
<accession>A0ABW1CDE6</accession>
<name>A0ABW1CDE6_9ACTN</name>
<evidence type="ECO:0000313" key="3">
    <source>
        <dbReference type="Proteomes" id="UP001596058"/>
    </source>
</evidence>
<dbReference type="EMBL" id="JBHSPA010000005">
    <property type="protein sequence ID" value="MFC5822741.1"/>
    <property type="molecule type" value="Genomic_DNA"/>
</dbReference>
<gene>
    <name evidence="2" type="ORF">ACFPZ3_02625</name>
</gene>
<protein>
    <recommendedName>
        <fullName evidence="4">Secreted protein</fullName>
    </recommendedName>
</protein>
<keyword evidence="1" id="KW-0472">Membrane</keyword>
<feature type="transmembrane region" description="Helical" evidence="1">
    <location>
        <begin position="31"/>
        <end position="53"/>
    </location>
</feature>